<feature type="compositionally biased region" description="Polar residues" evidence="1">
    <location>
        <begin position="110"/>
        <end position="119"/>
    </location>
</feature>
<feature type="region of interest" description="Disordered" evidence="1">
    <location>
        <begin position="494"/>
        <end position="552"/>
    </location>
</feature>
<feature type="region of interest" description="Disordered" evidence="1">
    <location>
        <begin position="103"/>
        <end position="155"/>
    </location>
</feature>
<protein>
    <submittedName>
        <fullName evidence="2">Uncharacterized protein</fullName>
    </submittedName>
</protein>
<feature type="compositionally biased region" description="Basic residues" evidence="1">
    <location>
        <begin position="283"/>
        <end position="299"/>
    </location>
</feature>
<feature type="region of interest" description="Disordered" evidence="1">
    <location>
        <begin position="702"/>
        <end position="724"/>
    </location>
</feature>
<feature type="region of interest" description="Disordered" evidence="1">
    <location>
        <begin position="248"/>
        <end position="303"/>
    </location>
</feature>
<feature type="region of interest" description="Disordered" evidence="1">
    <location>
        <begin position="60"/>
        <end position="84"/>
    </location>
</feature>
<feature type="compositionally biased region" description="Polar residues" evidence="1">
    <location>
        <begin position="631"/>
        <end position="664"/>
    </location>
</feature>
<sequence>MAKSLSRTASGQTRVVGGVRGRDVEFPRAPIRVRDAAQAKAIEINIVRKFELAREITVPERPKTSAGTSTKAALQRTKSTRETKDDIYFNPLGVHGSGTTFYDFPLPGSHPNQHLTSQDFALPPRKSSRGARPLTPRGSSLSPPLKSSQGSRPVTPEVVEVEQASMVVPSMEIGMALGSPSHPPSDWPQQRHTENIRHGPSPDIMSESTAGVAAPAKVKASRWKILGGLFGGKKQSEPQQQPFYQLQPAPSSHNATVVRSVNGPDYLSFGEPPPAPNEEPTKSRNRGRSISTRKTKQKASKLDMKRANTLPTRYDHPEVPQEQTPEIRLDGQAIPNITSGNHHILNVDIPSVEMERYSIMFGSVLQKPTGNGLPLLERRQATLDRLKSVNEALAAKEKELREKEKGSMARRATSPQFTKSPAFSLFPNTPSQTGHRDREASPSRTRRHGPSGSLQRSNTSPAVLSPARPTFAPRLDNEAHATLIAHATAVAASPNIDNDSPTIPLKDPTNKGRSTSMNSLPANPKSKQPERSLSPEESHMVLCPSEDEGDYSYKPSPLVTHDAAPMKPKLVEPAWEIVNKPSEHTPFPKSATSNPGSDHSVSTSLSSTSGASVSTVATSVSVPIIFKQGPSKAQPSQQQQTRIPINNPHSRRNPSNASTVSVNSADEEARLKSAADVSIARQISVSRQQRQLLVPINAMRRTPSNASVSKKPSQSTLSSVPSSSSSLEVNCIASPLNAIAVAASEERDSITPKPSLVGDRKERLLVTNIKPSMPTLVVVPGPKDNERVDSWVGNITTSAVVHPGTPVQFGLSLAERRKGKGHVQMGDIQVGLAPVSRSGGASSRIKETVRGASGLQHRQRISEGVVVERVSVASN</sequence>
<feature type="compositionally biased region" description="Polar residues" evidence="1">
    <location>
        <begin position="511"/>
        <end position="521"/>
    </location>
</feature>
<reference evidence="2" key="1">
    <citation type="journal article" date="2021" name="IMA Fungus">
        <title>Genomic characterization of three marine fungi, including Emericellopsis atlantica sp. nov. with signatures of a generalist lifestyle and marine biomass degradation.</title>
        <authorList>
            <person name="Hagestad O.C."/>
            <person name="Hou L."/>
            <person name="Andersen J.H."/>
            <person name="Hansen E.H."/>
            <person name="Altermark B."/>
            <person name="Li C."/>
            <person name="Kuhnert E."/>
            <person name="Cox R.J."/>
            <person name="Crous P.W."/>
            <person name="Spatafora J.W."/>
            <person name="Lail K."/>
            <person name="Amirebrahimi M."/>
            <person name="Lipzen A."/>
            <person name="Pangilinan J."/>
            <person name="Andreopoulos W."/>
            <person name="Hayes R.D."/>
            <person name="Ng V."/>
            <person name="Grigoriev I.V."/>
            <person name="Jackson S.A."/>
            <person name="Sutton T.D.S."/>
            <person name="Dobson A.D.W."/>
            <person name="Rama T."/>
        </authorList>
    </citation>
    <scope>NUCLEOTIDE SEQUENCE</scope>
    <source>
        <strain evidence="2">TRa018bII</strain>
    </source>
</reference>
<evidence type="ECO:0000313" key="2">
    <source>
        <dbReference type="EMBL" id="KAG9230542.1"/>
    </source>
</evidence>
<accession>A0A9P7YBT6</accession>
<feature type="region of interest" description="Disordered" evidence="1">
    <location>
        <begin position="581"/>
        <end position="612"/>
    </location>
</feature>
<feature type="region of interest" description="Disordered" evidence="1">
    <location>
        <begin position="628"/>
        <end position="665"/>
    </location>
</feature>
<feature type="compositionally biased region" description="Basic and acidic residues" evidence="1">
    <location>
        <begin position="397"/>
        <end position="407"/>
    </location>
</feature>
<keyword evidence="3" id="KW-1185">Reference proteome</keyword>
<name>A0A9P7YBT6_9HELO</name>
<feature type="compositionally biased region" description="Low complexity" evidence="1">
    <location>
        <begin position="600"/>
        <end position="612"/>
    </location>
</feature>
<dbReference type="OrthoDB" id="5404004at2759"/>
<feature type="compositionally biased region" description="Polar residues" evidence="1">
    <location>
        <begin position="590"/>
        <end position="599"/>
    </location>
</feature>
<dbReference type="Proteomes" id="UP000824998">
    <property type="component" value="Unassembled WGS sequence"/>
</dbReference>
<proteinExistence type="predicted"/>
<comment type="caution">
    <text evidence="2">The sequence shown here is derived from an EMBL/GenBank/DDBJ whole genome shotgun (WGS) entry which is preliminary data.</text>
</comment>
<feature type="region of interest" description="Disordered" evidence="1">
    <location>
        <begin position="397"/>
        <end position="470"/>
    </location>
</feature>
<feature type="compositionally biased region" description="Polar residues" evidence="1">
    <location>
        <begin position="248"/>
        <end position="259"/>
    </location>
</feature>
<feature type="compositionally biased region" description="Polar residues" evidence="1">
    <location>
        <begin position="702"/>
        <end position="712"/>
    </location>
</feature>
<evidence type="ECO:0000256" key="1">
    <source>
        <dbReference type="SAM" id="MobiDB-lite"/>
    </source>
</evidence>
<dbReference type="EMBL" id="MU251664">
    <property type="protein sequence ID" value="KAG9230542.1"/>
    <property type="molecule type" value="Genomic_DNA"/>
</dbReference>
<feature type="compositionally biased region" description="Polar residues" evidence="1">
    <location>
        <begin position="137"/>
        <end position="152"/>
    </location>
</feature>
<feature type="compositionally biased region" description="Polar residues" evidence="1">
    <location>
        <begin position="413"/>
        <end position="433"/>
    </location>
</feature>
<feature type="compositionally biased region" description="Low complexity" evidence="1">
    <location>
        <begin position="713"/>
        <end position="724"/>
    </location>
</feature>
<feature type="compositionally biased region" description="Basic and acidic residues" evidence="1">
    <location>
        <begin position="527"/>
        <end position="539"/>
    </location>
</feature>
<evidence type="ECO:0000313" key="3">
    <source>
        <dbReference type="Proteomes" id="UP000824998"/>
    </source>
</evidence>
<feature type="region of interest" description="Disordered" evidence="1">
    <location>
        <begin position="174"/>
        <end position="208"/>
    </location>
</feature>
<feature type="compositionally biased region" description="Polar residues" evidence="1">
    <location>
        <begin position="452"/>
        <end position="462"/>
    </location>
</feature>
<dbReference type="AlphaFoldDB" id="A0A9P7YBT6"/>
<organism evidence="2 3">
    <name type="scientific">Amylocarpus encephaloides</name>
    <dbReference type="NCBI Taxonomy" id="45428"/>
    <lineage>
        <taxon>Eukaryota</taxon>
        <taxon>Fungi</taxon>
        <taxon>Dikarya</taxon>
        <taxon>Ascomycota</taxon>
        <taxon>Pezizomycotina</taxon>
        <taxon>Leotiomycetes</taxon>
        <taxon>Helotiales</taxon>
        <taxon>Helotiales incertae sedis</taxon>
        <taxon>Amylocarpus</taxon>
    </lineage>
</organism>
<gene>
    <name evidence="2" type="ORF">BJ875DRAFT_487867</name>
</gene>